<dbReference type="EMBL" id="FUXB01000003">
    <property type="protein sequence ID" value="SJZ55362.1"/>
    <property type="molecule type" value="Genomic_DNA"/>
</dbReference>
<dbReference type="Gene3D" id="3.40.190.10">
    <property type="entry name" value="Periplasmic binding protein-like II"/>
    <property type="match status" value="1"/>
</dbReference>
<dbReference type="InterPro" id="IPR042100">
    <property type="entry name" value="Bug_dom1"/>
</dbReference>
<dbReference type="Pfam" id="PF03401">
    <property type="entry name" value="TctC"/>
    <property type="match status" value="1"/>
</dbReference>
<sequence>MKRNSIRAYIILTLLLNLGGIHLTHAEASFPSRPLTMLIGFNVGGSTDVQGQVLAQILTEQLKQPVQIIYHAGAGGGAAAAMLAESQDQGYTFQYGLSLPYTFTPLINPASYSINSFRYVAGITLDQNAFITGPNKPFKTWGEFIQYAKTNPGLIYASQNAQDRFVIQRVMQRENITLRIVPTSGGSGMAPLILSGDADIAFSGGTHSIYTDSGLMHVLASLADERLAYYPDVPSLKELGYEVSVHAIRVVAVPANTPDSHVKILAQALKNVSQDPRFQHITEKRIKMPVIFMEEDELNTLFSNQLNEYQQLISESRHLKNIPSALDDKKNNRWAVQE</sequence>
<dbReference type="GeneID" id="70582011"/>
<organism evidence="2 3">
    <name type="scientific">Vibrio cincinnatiensis DSM 19608</name>
    <dbReference type="NCBI Taxonomy" id="1123491"/>
    <lineage>
        <taxon>Bacteria</taxon>
        <taxon>Pseudomonadati</taxon>
        <taxon>Pseudomonadota</taxon>
        <taxon>Gammaproteobacteria</taxon>
        <taxon>Vibrionales</taxon>
        <taxon>Vibrionaceae</taxon>
        <taxon>Vibrio</taxon>
    </lineage>
</organism>
<proteinExistence type="inferred from homology"/>
<dbReference type="PIRSF" id="PIRSF017082">
    <property type="entry name" value="YflP"/>
    <property type="match status" value="1"/>
</dbReference>
<evidence type="ECO:0000313" key="3">
    <source>
        <dbReference type="Proteomes" id="UP000190834"/>
    </source>
</evidence>
<keyword evidence="2" id="KW-0675">Receptor</keyword>
<reference evidence="3" key="1">
    <citation type="submission" date="2017-02" db="EMBL/GenBank/DDBJ databases">
        <authorList>
            <person name="Varghese N."/>
            <person name="Submissions S."/>
        </authorList>
    </citation>
    <scope>NUCLEOTIDE SEQUENCE [LARGE SCALE GENOMIC DNA]</scope>
    <source>
        <strain evidence="3">DSM 19608</strain>
    </source>
</reference>
<dbReference type="CDD" id="cd07012">
    <property type="entry name" value="PBP2_Bug_TTT"/>
    <property type="match status" value="1"/>
</dbReference>
<evidence type="ECO:0000313" key="2">
    <source>
        <dbReference type="EMBL" id="SJZ55362.1"/>
    </source>
</evidence>
<gene>
    <name evidence="2" type="ORF">SAMN02745782_00631</name>
</gene>
<dbReference type="OrthoDB" id="5171643at2"/>
<protein>
    <submittedName>
        <fullName evidence="2">Tripartite-type tricarboxylate transporter, receptor component TctC</fullName>
    </submittedName>
</protein>
<dbReference type="InterPro" id="IPR005064">
    <property type="entry name" value="BUG"/>
</dbReference>
<dbReference type="PANTHER" id="PTHR42928">
    <property type="entry name" value="TRICARBOXYLATE-BINDING PROTEIN"/>
    <property type="match status" value="1"/>
</dbReference>
<accession>A0A1T4LKT0</accession>
<dbReference type="Gene3D" id="3.40.190.150">
    <property type="entry name" value="Bordetella uptake gene, domain 1"/>
    <property type="match status" value="1"/>
</dbReference>
<name>A0A1T4LKT0_VIBCI</name>
<dbReference type="AlphaFoldDB" id="A0A1T4LKT0"/>
<dbReference type="Proteomes" id="UP000190834">
    <property type="component" value="Unassembled WGS sequence"/>
</dbReference>
<evidence type="ECO:0000256" key="1">
    <source>
        <dbReference type="ARBA" id="ARBA00006987"/>
    </source>
</evidence>
<dbReference type="STRING" id="1123491.SAMN02745782_00631"/>
<dbReference type="PANTHER" id="PTHR42928:SF5">
    <property type="entry name" value="BLR1237 PROTEIN"/>
    <property type="match status" value="1"/>
</dbReference>
<dbReference type="RefSeq" id="WP_078925025.1">
    <property type="nucleotide sequence ID" value="NZ_FUXB01000003.1"/>
</dbReference>
<keyword evidence="3" id="KW-1185">Reference proteome</keyword>
<comment type="similarity">
    <text evidence="1">Belongs to the UPF0065 (bug) family.</text>
</comment>